<evidence type="ECO:0000256" key="1">
    <source>
        <dbReference type="SAM" id="MobiDB-lite"/>
    </source>
</evidence>
<dbReference type="Gene3D" id="3.60.20.10">
    <property type="entry name" value="Glutamine Phosphoribosylpyrophosphate, subunit 1, domain 1"/>
    <property type="match status" value="1"/>
</dbReference>
<dbReference type="EMBL" id="OX459120">
    <property type="protein sequence ID" value="CAI9100139.1"/>
    <property type="molecule type" value="Genomic_DNA"/>
</dbReference>
<protein>
    <submittedName>
        <fullName evidence="2">OLC1v1037079C1</fullName>
    </submittedName>
</protein>
<evidence type="ECO:0000313" key="3">
    <source>
        <dbReference type="Proteomes" id="UP001161247"/>
    </source>
</evidence>
<organism evidence="2 3">
    <name type="scientific">Oldenlandia corymbosa var. corymbosa</name>
    <dbReference type="NCBI Taxonomy" id="529605"/>
    <lineage>
        <taxon>Eukaryota</taxon>
        <taxon>Viridiplantae</taxon>
        <taxon>Streptophyta</taxon>
        <taxon>Embryophyta</taxon>
        <taxon>Tracheophyta</taxon>
        <taxon>Spermatophyta</taxon>
        <taxon>Magnoliopsida</taxon>
        <taxon>eudicotyledons</taxon>
        <taxon>Gunneridae</taxon>
        <taxon>Pentapetalae</taxon>
        <taxon>asterids</taxon>
        <taxon>lamiids</taxon>
        <taxon>Gentianales</taxon>
        <taxon>Rubiaceae</taxon>
        <taxon>Rubioideae</taxon>
        <taxon>Spermacoceae</taxon>
        <taxon>Hedyotis-Oldenlandia complex</taxon>
        <taxon>Oldenlandia</taxon>
    </lineage>
</organism>
<name>A0AAV1CWW4_OLDCO</name>
<dbReference type="InterPro" id="IPR029055">
    <property type="entry name" value="Ntn_hydrolases_N"/>
</dbReference>
<accession>A0AAV1CWW4</accession>
<dbReference type="SUPFAM" id="SSF56235">
    <property type="entry name" value="N-terminal nucleophile aminohydrolases (Ntn hydrolases)"/>
    <property type="match status" value="1"/>
</dbReference>
<keyword evidence="3" id="KW-1185">Reference proteome</keyword>
<feature type="region of interest" description="Disordered" evidence="1">
    <location>
        <begin position="1"/>
        <end position="32"/>
    </location>
</feature>
<evidence type="ECO:0000313" key="2">
    <source>
        <dbReference type="EMBL" id="CAI9100139.1"/>
    </source>
</evidence>
<sequence length="202" mass="22145">MINQGTSRPAGCSSLPDDGSIKYTGTPWDPEAMEESVTGRPIVLVPLEEALKNLPPYVTANRPWPGTAAICSDFTRASGGGGISVEEALQFMTHTLYSREEVGLIAGWDDTIDGPVLYRMDGMQGVIKGEILATGLGFRRLYGLLDLRSLIGSRKHFPGNSPSWLDNVLDDLSQYEKYRAWSVWGVDEATKMAMKAISYKCH</sequence>
<dbReference type="AlphaFoldDB" id="A0AAV1CWW4"/>
<reference evidence="2" key="1">
    <citation type="submission" date="2023-03" db="EMBL/GenBank/DDBJ databases">
        <authorList>
            <person name="Julca I."/>
        </authorList>
    </citation>
    <scope>NUCLEOTIDE SEQUENCE</scope>
</reference>
<dbReference type="Proteomes" id="UP001161247">
    <property type="component" value="Chromosome 3"/>
</dbReference>
<gene>
    <name evidence="2" type="ORF">OLC1_LOCUS10041</name>
</gene>
<proteinExistence type="predicted"/>